<evidence type="ECO:0000256" key="1">
    <source>
        <dbReference type="ARBA" id="ARBA00006817"/>
    </source>
</evidence>
<name>A0ABY7H2N7_9BACT</name>
<protein>
    <submittedName>
        <fullName evidence="3">SRPBCC family protein</fullName>
    </submittedName>
</protein>
<dbReference type="EMBL" id="CP114040">
    <property type="protein sequence ID" value="WAS93524.1"/>
    <property type="molecule type" value="Genomic_DNA"/>
</dbReference>
<feature type="domain" description="Activator of Hsp90 ATPase homologue 1/2-like C-terminal" evidence="2">
    <location>
        <begin position="24"/>
        <end position="155"/>
    </location>
</feature>
<proteinExistence type="inferred from homology"/>
<feature type="domain" description="Activator of Hsp90 ATPase homologue 1/2-like C-terminal" evidence="2">
    <location>
        <begin position="169"/>
        <end position="314"/>
    </location>
</feature>
<dbReference type="PANTHER" id="PTHR36929">
    <property type="entry name" value="ATTACHMENT SUBUNIT, PUTATIVE-RELATED"/>
    <property type="match status" value="1"/>
</dbReference>
<dbReference type="Proteomes" id="UP001164459">
    <property type="component" value="Chromosome"/>
</dbReference>
<dbReference type="Pfam" id="PF08327">
    <property type="entry name" value="AHSA1"/>
    <property type="match status" value="2"/>
</dbReference>
<accession>A0ABY7H2N7</accession>
<reference evidence="3" key="1">
    <citation type="submission" date="2022-11" db="EMBL/GenBank/DDBJ databases">
        <title>Minimal conservation of predation-associated metabolite biosynthetic gene clusters underscores biosynthetic potential of Myxococcota including descriptions for ten novel species: Archangium lansinium sp. nov., Myxococcus landrumus sp. nov., Nannocystis bai.</title>
        <authorList>
            <person name="Ahearne A."/>
            <person name="Stevens C."/>
            <person name="Dowd S."/>
        </authorList>
    </citation>
    <scope>NUCLEOTIDE SEQUENCE</scope>
    <source>
        <strain evidence="3">Fl3</strain>
    </source>
</reference>
<organism evidence="3 4">
    <name type="scientific">Nannocystis punicea</name>
    <dbReference type="NCBI Taxonomy" id="2995304"/>
    <lineage>
        <taxon>Bacteria</taxon>
        <taxon>Pseudomonadati</taxon>
        <taxon>Myxococcota</taxon>
        <taxon>Polyangia</taxon>
        <taxon>Nannocystales</taxon>
        <taxon>Nannocystaceae</taxon>
        <taxon>Nannocystis</taxon>
    </lineage>
</organism>
<dbReference type="RefSeq" id="WP_269035862.1">
    <property type="nucleotide sequence ID" value="NZ_CP114040.1"/>
</dbReference>
<keyword evidence="4" id="KW-1185">Reference proteome</keyword>
<dbReference type="InterPro" id="IPR023393">
    <property type="entry name" value="START-like_dom_sf"/>
</dbReference>
<dbReference type="CDD" id="cd07814">
    <property type="entry name" value="SRPBCC_CalC_Aha1-like"/>
    <property type="match status" value="1"/>
</dbReference>
<evidence type="ECO:0000259" key="2">
    <source>
        <dbReference type="Pfam" id="PF08327"/>
    </source>
</evidence>
<sequence length="319" mass="36244">MSADLPRPPEPASDRELVINRLFAAPRELVFKTWTEPHHVVRWWGPRGFTTTIREMDVRPGGVWRYVMHGPDGVDYANRIRYREVVAPERLVYDHDGDSDDDPRGFHVTVDFHARGEQTEVVMRMRFASAAARDQAVEHAGAGATSTFDRLRELLDDMAVEFVITRQFDAPRELVYRALTEAERLAQWWGPRGFEMRSKRLDLRPGGHYHYCMRAADGHEMWGKFTYVEIDPPARLVFLNSFADAEGNIVRPPFDDDWPLEILHTLTLTEQGGKTTVNLRGVPHNATPAQRATFLAGHKSLDGGYSSSLDQLALHLANG</sequence>
<comment type="similarity">
    <text evidence="1">Belongs to the AHA1 family.</text>
</comment>
<gene>
    <name evidence="3" type="ORF">O0S08_45915</name>
</gene>
<dbReference type="Gene3D" id="3.30.530.20">
    <property type="match status" value="2"/>
</dbReference>
<dbReference type="PANTHER" id="PTHR36929:SF5">
    <property type="entry name" value="BLR6751 PROTEIN"/>
    <property type="match status" value="1"/>
</dbReference>
<evidence type="ECO:0000313" key="3">
    <source>
        <dbReference type="EMBL" id="WAS93524.1"/>
    </source>
</evidence>
<evidence type="ECO:0000313" key="4">
    <source>
        <dbReference type="Proteomes" id="UP001164459"/>
    </source>
</evidence>
<dbReference type="SUPFAM" id="SSF55961">
    <property type="entry name" value="Bet v1-like"/>
    <property type="match status" value="2"/>
</dbReference>
<dbReference type="InterPro" id="IPR013538">
    <property type="entry name" value="ASHA1/2-like_C"/>
</dbReference>